<dbReference type="RefSeq" id="WP_058580739.1">
    <property type="nucleotide sequence ID" value="NZ_LOPU01000016.1"/>
</dbReference>
<dbReference type="Gene3D" id="3.20.20.80">
    <property type="entry name" value="Glycosidases"/>
    <property type="match status" value="1"/>
</dbReference>
<protein>
    <submittedName>
        <fullName evidence="3">Alpha-amylase</fullName>
    </submittedName>
</protein>
<comment type="caution">
    <text evidence="3">The sequence shown here is derived from an EMBL/GenBank/DDBJ whole genome shotgun (WGS) entry which is preliminary data.</text>
</comment>
<dbReference type="Pfam" id="PF00128">
    <property type="entry name" value="Alpha-amylase"/>
    <property type="match status" value="1"/>
</dbReference>
<dbReference type="GO" id="GO:0006012">
    <property type="term" value="P:galactose metabolic process"/>
    <property type="evidence" value="ECO:0007669"/>
    <property type="project" value="InterPro"/>
</dbReference>
<dbReference type="AlphaFoldDB" id="A0A0W1RD25"/>
<evidence type="ECO:0000313" key="4">
    <source>
        <dbReference type="Proteomes" id="UP000054387"/>
    </source>
</evidence>
<gene>
    <name evidence="3" type="ORF">AUR64_07130</name>
</gene>
<keyword evidence="4" id="KW-1185">Reference proteome</keyword>
<dbReference type="InterPro" id="IPR013739">
    <property type="entry name" value="Beta_galactosidase_C"/>
</dbReference>
<dbReference type="SUPFAM" id="SSF51011">
    <property type="entry name" value="Glycosyl hydrolase domain"/>
    <property type="match status" value="1"/>
</dbReference>
<accession>A0A0W1RD25</accession>
<dbReference type="CDD" id="cd11313">
    <property type="entry name" value="AmyAc_arch_bac_AmyA"/>
    <property type="match status" value="1"/>
</dbReference>
<dbReference type="Proteomes" id="UP000054387">
    <property type="component" value="Unassembled WGS sequence"/>
</dbReference>
<evidence type="ECO:0000313" key="3">
    <source>
        <dbReference type="EMBL" id="KTG10940.1"/>
    </source>
</evidence>
<dbReference type="InterPro" id="IPR017853">
    <property type="entry name" value="GH"/>
</dbReference>
<dbReference type="EMBL" id="LOPU01000016">
    <property type="protein sequence ID" value="KTG10940.1"/>
    <property type="molecule type" value="Genomic_DNA"/>
</dbReference>
<feature type="region of interest" description="Disordered" evidence="1">
    <location>
        <begin position="1"/>
        <end position="66"/>
    </location>
</feature>
<feature type="domain" description="Glycosyl hydrolase family 13 catalytic" evidence="2">
    <location>
        <begin position="303"/>
        <end position="630"/>
    </location>
</feature>
<dbReference type="GO" id="GO:0004565">
    <property type="term" value="F:beta-galactosidase activity"/>
    <property type="evidence" value="ECO:0007669"/>
    <property type="project" value="InterPro"/>
</dbReference>
<dbReference type="InterPro" id="IPR013780">
    <property type="entry name" value="Glyco_hydro_b"/>
</dbReference>
<evidence type="ECO:0000256" key="1">
    <source>
        <dbReference type="SAM" id="MobiDB-lite"/>
    </source>
</evidence>
<dbReference type="InterPro" id="IPR006047">
    <property type="entry name" value="GH13_cat_dom"/>
</dbReference>
<dbReference type="SUPFAM" id="SSF51445">
    <property type="entry name" value="(Trans)glycosidases"/>
    <property type="match status" value="1"/>
</dbReference>
<sequence>MHHPGPPRFVSVGESVELAPRTPDPTGSYRWSVAAAPEESSFDAGASIPVGTPAGYPASDVDEKAESDETGPVVHFHPDVPGAYTVELDAPDGTHELTVRAFPDERHAAQFSVAAEELPVDESKLDDTPISVSGPFNHHLMATKRPRRVGDDYVLDVQLLPGEHTAAFSVEDDLAEGVRTSVEVEGPGRPRIRLDATVEDDEVVVTATPKAAPDSEFSDADLPVEFYLDGRDELGETDVTIDGRELRVAADALSDRARIHAVTAGERRSIGDTVVLDATGSDSVAVTRPNDPPAWAETPTVYEIFVRSFAGETLPTTFGEIERRVEYLQSLDVDCLWLTPVLASPTTHGYHITDYLDTASDLGSRAAFESLVDRCHDAGIKVVFDLVINHTSRDHPAFQMHAAGVDEYADHFRRVDGDRNVVDTDWASLRDGEDVPEYYFNWSRIPNVNYDSLSVRSWMLDVVDEWAGVVDGFRCDVAWGVSHAFWKEVRDRAPDDFLLLDETIPRDAAYHEGEFHMHYDTTLYETLRDIGEGEKPADAVLDALDDATWAGFPDSAVHLRYVENHDEDRYIDECDEASLRAAAAATFTVPGAPMIYYGQERGVPEQRGPMRWHDGDADLTAFHRALTSLRAETPTLREGSVEAVDYDVVTGDGKADADAVTAYAREDENGRYVVVLNFSDDPATVSLGENVESTDLLSGEAVVAGNDLDVVDAVVLRTA</sequence>
<dbReference type="STRING" id="1514971.AUR64_07130"/>
<dbReference type="OrthoDB" id="34423at2157"/>
<reference evidence="3 4" key="1">
    <citation type="submission" date="2015-12" db="EMBL/GenBank/DDBJ databases">
        <title>Haloprofundus marisrubri gen. nov., sp. nov., an extremely halophilic archaeon isolated from the Discovery deep brine-seawater interface in the Red Sea.</title>
        <authorList>
            <person name="Zhang G."/>
            <person name="Stingl U."/>
            <person name="Rashid M."/>
        </authorList>
    </citation>
    <scope>NUCLEOTIDE SEQUENCE [LARGE SCALE GENOMIC DNA]</scope>
    <source>
        <strain evidence="3 4">SB9</strain>
    </source>
</reference>
<dbReference type="Pfam" id="PF08533">
    <property type="entry name" value="Glyco_hydro_42C"/>
    <property type="match status" value="1"/>
</dbReference>
<evidence type="ECO:0000259" key="2">
    <source>
        <dbReference type="SMART" id="SM00642"/>
    </source>
</evidence>
<proteinExistence type="predicted"/>
<name>A0A0W1RD25_9EURY</name>
<organism evidence="3 4">
    <name type="scientific">Haloprofundus marisrubri</name>
    <dbReference type="NCBI Taxonomy" id="1514971"/>
    <lineage>
        <taxon>Archaea</taxon>
        <taxon>Methanobacteriati</taxon>
        <taxon>Methanobacteriota</taxon>
        <taxon>Stenosarchaea group</taxon>
        <taxon>Halobacteria</taxon>
        <taxon>Halobacteriales</taxon>
        <taxon>Haloferacaceae</taxon>
        <taxon>Haloprofundus</taxon>
    </lineage>
</organism>
<dbReference type="PANTHER" id="PTHR10357">
    <property type="entry name" value="ALPHA-AMYLASE FAMILY MEMBER"/>
    <property type="match status" value="1"/>
</dbReference>
<dbReference type="SMART" id="SM00642">
    <property type="entry name" value="Aamy"/>
    <property type="match status" value="1"/>
</dbReference>
<dbReference type="Gene3D" id="2.60.40.1180">
    <property type="entry name" value="Golgi alpha-mannosidase II"/>
    <property type="match status" value="1"/>
</dbReference>